<organism evidence="13 14">
    <name type="scientific">Thermococcus litoralis (strain ATCC 51850 / DSM 5473 / JCM 8560 / NS-C)</name>
    <dbReference type="NCBI Taxonomy" id="523849"/>
    <lineage>
        <taxon>Archaea</taxon>
        <taxon>Methanobacteriati</taxon>
        <taxon>Methanobacteriota</taxon>
        <taxon>Thermococci</taxon>
        <taxon>Thermococcales</taxon>
        <taxon>Thermococcaceae</taxon>
        <taxon>Thermococcus</taxon>
    </lineage>
</organism>
<sequence>MKIYVLGAGSIGSLFGALLTRIGEDVTLIGRKEHVEAINNNGLMVVGVEEFTVYPRAVTETPPEPPDLIILATKSYSSAYALQCAKESIGENTWILSIQNGLGNEDEALKYTKNVLGGITTNGATLERWGVVRWTGKGITIIGNYPKGKGEFAERLVALFKKAGLEAEISESIAGWKWAKAIVNSAINPIGAIMEVKNGDILENDYLLTLAMEVVKEGCQVATQWGIEFDMHPMELLIETLKRTRENYNSMLQDIRRGKMTEIDFINGKIIEYSEEIGLKTPLNFALWSLVKAKESQTK</sequence>
<reference evidence="13 14" key="1">
    <citation type="journal article" date="2012" name="J. Bacteriol.">
        <title>Genome sequence of the model hyperthermophilic archaeon Thermococcus litoralis NS-C.</title>
        <authorList>
            <person name="Gardner A.F."/>
            <person name="Kumar S."/>
            <person name="Perler F.B."/>
        </authorList>
    </citation>
    <scope>NUCLEOTIDE SEQUENCE [LARGE SCALE GENOMIC DNA]</scope>
    <source>
        <strain evidence="14">ATCC 51850 / DSM 5473 / JCM 8560 / NS-C</strain>
    </source>
</reference>
<evidence type="ECO:0000256" key="3">
    <source>
        <dbReference type="ARBA" id="ARBA00013014"/>
    </source>
</evidence>
<dbReference type="Pfam" id="PF02558">
    <property type="entry name" value="ApbA"/>
    <property type="match status" value="1"/>
</dbReference>
<protein>
    <recommendedName>
        <fullName evidence="3 10">2-dehydropantoate 2-reductase</fullName>
        <ecNumber evidence="3 10">1.1.1.169</ecNumber>
    </recommendedName>
    <alternativeName>
        <fullName evidence="7 10">Ketopantoate reductase</fullName>
    </alternativeName>
</protein>
<dbReference type="AlphaFoldDB" id="H3ZKQ0"/>
<dbReference type="PaxDb" id="523849-OCC_08340"/>
<evidence type="ECO:0000256" key="4">
    <source>
        <dbReference type="ARBA" id="ARBA00022857"/>
    </source>
</evidence>
<dbReference type="InterPro" id="IPR003710">
    <property type="entry name" value="ApbA"/>
</dbReference>
<evidence type="ECO:0000256" key="6">
    <source>
        <dbReference type="ARBA" id="ARBA00023002"/>
    </source>
</evidence>
<keyword evidence="14" id="KW-1185">Reference proteome</keyword>
<dbReference type="NCBIfam" id="NF005092">
    <property type="entry name" value="PRK06522.2-3"/>
    <property type="match status" value="1"/>
</dbReference>
<comment type="catalytic activity">
    <reaction evidence="8">
        <text>(R)-pantoate + NADP(+) = 2-dehydropantoate + NADPH + H(+)</text>
        <dbReference type="Rhea" id="RHEA:16233"/>
        <dbReference type="ChEBI" id="CHEBI:11561"/>
        <dbReference type="ChEBI" id="CHEBI:15378"/>
        <dbReference type="ChEBI" id="CHEBI:15980"/>
        <dbReference type="ChEBI" id="CHEBI:57783"/>
        <dbReference type="ChEBI" id="CHEBI:58349"/>
        <dbReference type="EC" id="1.1.1.169"/>
    </reaction>
    <physiologicalReaction direction="right-to-left" evidence="8">
        <dbReference type="Rhea" id="RHEA:16235"/>
    </physiologicalReaction>
</comment>
<dbReference type="EMBL" id="CP006670">
    <property type="protein sequence ID" value="EHR79482.1"/>
    <property type="molecule type" value="Genomic_DNA"/>
</dbReference>
<comment type="function">
    <text evidence="10">Catalyzes the NADPH-dependent reduction of ketopantoate into pantoic acid.</text>
</comment>
<dbReference type="Pfam" id="PF08546">
    <property type="entry name" value="ApbA_C"/>
    <property type="match status" value="1"/>
</dbReference>
<evidence type="ECO:0000256" key="7">
    <source>
        <dbReference type="ARBA" id="ARBA00032024"/>
    </source>
</evidence>
<dbReference type="SUPFAM" id="SSF51735">
    <property type="entry name" value="NAD(P)-binding Rossmann-fold domains"/>
    <property type="match status" value="1"/>
</dbReference>
<keyword evidence="6 10" id="KW-0560">Oxidoreductase</keyword>
<comment type="pathway">
    <text evidence="1 10">Cofactor biosynthesis; coenzyme A biosynthesis.</text>
</comment>
<dbReference type="Gene3D" id="1.10.1040.10">
    <property type="entry name" value="N-(1-d-carboxylethyl)-l-norvaline Dehydrogenase, domain 2"/>
    <property type="match status" value="1"/>
</dbReference>
<dbReference type="InterPro" id="IPR013752">
    <property type="entry name" value="KPA_reductase"/>
</dbReference>
<dbReference type="Gene3D" id="3.40.50.720">
    <property type="entry name" value="NAD(P)-binding Rossmann-like Domain"/>
    <property type="match status" value="1"/>
</dbReference>
<dbReference type="Proteomes" id="UP000015502">
    <property type="component" value="Chromosome"/>
</dbReference>
<feature type="domain" description="Ketopantoate reductase C-terminal" evidence="12">
    <location>
        <begin position="173"/>
        <end position="295"/>
    </location>
</feature>
<dbReference type="GO" id="GO:0005737">
    <property type="term" value="C:cytoplasm"/>
    <property type="evidence" value="ECO:0007669"/>
    <property type="project" value="TreeGrafter"/>
</dbReference>
<dbReference type="InterPro" id="IPR008927">
    <property type="entry name" value="6-PGluconate_DH-like_C_sf"/>
</dbReference>
<dbReference type="HOGENOM" id="CLU_031468_0_0_2"/>
<dbReference type="KEGG" id="tlt:OCC_08340"/>
<dbReference type="NCBIfam" id="TIGR00745">
    <property type="entry name" value="apbA_panE"/>
    <property type="match status" value="1"/>
</dbReference>
<evidence type="ECO:0000256" key="9">
    <source>
        <dbReference type="ARBA" id="ARBA00048196"/>
    </source>
</evidence>
<comment type="catalytic activity">
    <reaction evidence="9">
        <text>(R)-pantoate + NAD(+) = 2-dehydropantoate + NADH + H(+)</text>
        <dbReference type="Rhea" id="RHEA:61292"/>
        <dbReference type="ChEBI" id="CHEBI:11561"/>
        <dbReference type="ChEBI" id="CHEBI:15378"/>
        <dbReference type="ChEBI" id="CHEBI:15980"/>
        <dbReference type="ChEBI" id="CHEBI:57540"/>
        <dbReference type="ChEBI" id="CHEBI:57945"/>
    </reaction>
    <physiologicalReaction direction="right-to-left" evidence="9">
        <dbReference type="Rhea" id="RHEA:61294"/>
    </physiologicalReaction>
</comment>
<evidence type="ECO:0000313" key="14">
    <source>
        <dbReference type="Proteomes" id="UP000015502"/>
    </source>
</evidence>
<evidence type="ECO:0000256" key="10">
    <source>
        <dbReference type="RuleBase" id="RU362068"/>
    </source>
</evidence>
<evidence type="ECO:0000256" key="2">
    <source>
        <dbReference type="ARBA" id="ARBA00007870"/>
    </source>
</evidence>
<dbReference type="GeneID" id="16550751"/>
<keyword evidence="5 10" id="KW-0173">Coenzyme A biosynthesis</keyword>
<dbReference type="GO" id="GO:0015940">
    <property type="term" value="P:pantothenate biosynthetic process"/>
    <property type="evidence" value="ECO:0007669"/>
    <property type="project" value="InterPro"/>
</dbReference>
<dbReference type="GO" id="GO:0050661">
    <property type="term" value="F:NADP binding"/>
    <property type="evidence" value="ECO:0007669"/>
    <property type="project" value="TreeGrafter"/>
</dbReference>
<evidence type="ECO:0000256" key="5">
    <source>
        <dbReference type="ARBA" id="ARBA00022993"/>
    </source>
</evidence>
<dbReference type="STRING" id="523849.OCC_08340"/>
<dbReference type="OrthoDB" id="201845at2157"/>
<evidence type="ECO:0000256" key="8">
    <source>
        <dbReference type="ARBA" id="ARBA00047506"/>
    </source>
</evidence>
<dbReference type="InterPro" id="IPR013332">
    <property type="entry name" value="KPR_N"/>
</dbReference>
<dbReference type="InterPro" id="IPR013328">
    <property type="entry name" value="6PGD_dom2"/>
</dbReference>
<dbReference type="EC" id="1.1.1.169" evidence="3 10"/>
<dbReference type="RefSeq" id="WP_004066786.1">
    <property type="nucleotide sequence ID" value="NC_022084.1"/>
</dbReference>
<proteinExistence type="inferred from homology"/>
<dbReference type="SUPFAM" id="SSF48179">
    <property type="entry name" value="6-phosphogluconate dehydrogenase C-terminal domain-like"/>
    <property type="match status" value="1"/>
</dbReference>
<comment type="similarity">
    <text evidence="2 10">Belongs to the ketopantoate reductase family.</text>
</comment>
<evidence type="ECO:0000313" key="13">
    <source>
        <dbReference type="EMBL" id="EHR79482.1"/>
    </source>
</evidence>
<dbReference type="InterPro" id="IPR050838">
    <property type="entry name" value="Ketopantoate_reductase"/>
</dbReference>
<evidence type="ECO:0000259" key="12">
    <source>
        <dbReference type="Pfam" id="PF08546"/>
    </source>
</evidence>
<dbReference type="PANTHER" id="PTHR43765:SF2">
    <property type="entry name" value="2-DEHYDROPANTOATE 2-REDUCTASE"/>
    <property type="match status" value="1"/>
</dbReference>
<dbReference type="GO" id="GO:0008677">
    <property type="term" value="F:2-dehydropantoate 2-reductase activity"/>
    <property type="evidence" value="ECO:0007669"/>
    <property type="project" value="UniProtKB-EC"/>
</dbReference>
<dbReference type="InterPro" id="IPR036291">
    <property type="entry name" value="NAD(P)-bd_dom_sf"/>
</dbReference>
<accession>H3ZKQ0</accession>
<dbReference type="GO" id="GO:0015937">
    <property type="term" value="P:coenzyme A biosynthetic process"/>
    <property type="evidence" value="ECO:0007669"/>
    <property type="project" value="UniProtKB-UniPathway"/>
</dbReference>
<dbReference type="UniPathway" id="UPA00241"/>
<dbReference type="PANTHER" id="PTHR43765">
    <property type="entry name" value="2-DEHYDROPANTOATE 2-REDUCTASE-RELATED"/>
    <property type="match status" value="1"/>
</dbReference>
<evidence type="ECO:0000256" key="1">
    <source>
        <dbReference type="ARBA" id="ARBA00004724"/>
    </source>
</evidence>
<keyword evidence="4 10" id="KW-0521">NADP</keyword>
<evidence type="ECO:0000259" key="11">
    <source>
        <dbReference type="Pfam" id="PF02558"/>
    </source>
</evidence>
<name>H3ZKQ0_THELN</name>
<feature type="domain" description="Ketopantoate reductase N-terminal" evidence="11">
    <location>
        <begin position="3"/>
        <end position="146"/>
    </location>
</feature>
<gene>
    <name evidence="13" type="ORF">OCC_08340</name>
</gene>